<evidence type="ECO:0000313" key="4">
    <source>
        <dbReference type="EMBL" id="SKC87791.1"/>
    </source>
</evidence>
<dbReference type="EMBL" id="FUZU01000004">
    <property type="protein sequence ID" value="SKC87791.1"/>
    <property type="molecule type" value="Genomic_DNA"/>
</dbReference>
<dbReference type="Proteomes" id="UP000190961">
    <property type="component" value="Unassembled WGS sequence"/>
</dbReference>
<dbReference type="Pfam" id="PF18120">
    <property type="entry name" value="DUF5597"/>
    <property type="match status" value="1"/>
</dbReference>
<feature type="domain" description="DUF5597" evidence="3">
    <location>
        <begin position="405"/>
        <end position="534"/>
    </location>
</feature>
<proteinExistence type="predicted"/>
<keyword evidence="4" id="KW-0378">Hydrolase</keyword>
<keyword evidence="5" id="KW-1185">Reference proteome</keyword>
<protein>
    <submittedName>
        <fullName evidence="4">Glycosyl hydrolases family 35</fullName>
    </submittedName>
</protein>
<feature type="chain" id="PRO_5013001872" evidence="1">
    <location>
        <begin position="20"/>
        <end position="574"/>
    </location>
</feature>
<reference evidence="4 5" key="1">
    <citation type="submission" date="2017-02" db="EMBL/GenBank/DDBJ databases">
        <authorList>
            <person name="Peterson S.W."/>
        </authorList>
    </citation>
    <scope>NUCLEOTIDE SEQUENCE [LARGE SCALE GENOMIC DNA]</scope>
    <source>
        <strain evidence="4 5">DSM 25262</strain>
    </source>
</reference>
<name>A0A1T5MHS4_9BACT</name>
<organism evidence="4 5">
    <name type="scientific">Ohtaekwangia koreensis</name>
    <dbReference type="NCBI Taxonomy" id="688867"/>
    <lineage>
        <taxon>Bacteria</taxon>
        <taxon>Pseudomonadati</taxon>
        <taxon>Bacteroidota</taxon>
        <taxon>Cytophagia</taxon>
        <taxon>Cytophagales</taxon>
        <taxon>Fulvivirgaceae</taxon>
        <taxon>Ohtaekwangia</taxon>
    </lineage>
</organism>
<evidence type="ECO:0000259" key="2">
    <source>
        <dbReference type="Pfam" id="PF01301"/>
    </source>
</evidence>
<dbReference type="Gene3D" id="3.20.20.80">
    <property type="entry name" value="Glycosidases"/>
    <property type="match status" value="1"/>
</dbReference>
<dbReference type="InterPro" id="IPR017853">
    <property type="entry name" value="GH"/>
</dbReference>
<dbReference type="InterPro" id="IPR031330">
    <property type="entry name" value="Gly_Hdrlase_35_cat"/>
</dbReference>
<dbReference type="Pfam" id="PF01301">
    <property type="entry name" value="Glyco_hydro_35"/>
    <property type="match status" value="1"/>
</dbReference>
<dbReference type="FunFam" id="3.20.20.80:FF:000135">
    <property type="entry name" value="Beta-galactosidase, putative, bgl35A"/>
    <property type="match status" value="1"/>
</dbReference>
<dbReference type="Gene3D" id="2.60.220.20">
    <property type="entry name" value="putative beta-Galactosidase from caulobacter crescentus"/>
    <property type="match status" value="1"/>
</dbReference>
<sequence>MKKYLSFIFFIALTQNAFAQNPAIPHLIKTEATTQLIVKGKPFIILGGELHNSSTSGADYMRPLWKKIAAKNVNTVIAAAYWELVEPAEGKFDFTLIDSMVIGARKEKLHLVILWFGSWKNGYSMYAPSWVKNNPKKYPRAKDAKGKTLQHLSALSEVTAEADAGAFKAMMQHIRSIDEKEQTVIMMQVQNEVGLFNTPRDYNDAANKAYRASLPKDLADYISSHKGKLQPELDSVLKLRGYKLNGTWEDVFGKSFFDDRHWKALSYLTEELFTVYNYAKYIGKIAAAGKEAYPIPMYVNAWIKQPGAGGAWPGKYPSGGPIPHTLDIWRAAAPAIDLIVPDIYVPDARYTIAQYHRPGNAFFIPEIRPGVRSANEAFWAFGEHDIFGYAPFGIDDVDAGEDPITQTYRTLDQVKELIVQHQGKGTMAGILVDTVQRTQQLTLGGYVIKAELGRQENFSNILGRPAPKPPVIAGGILINTAPNEFYVIGKDYLLTFIPEKITDKSLLLDIEYIEEGKFVNGKWQVIRRLNGDEGTGGGDYGFGYAPQQPAATLRFQRQPDGAYSILKYKLYSYK</sequence>
<dbReference type="OrthoDB" id="9800974at2"/>
<evidence type="ECO:0000313" key="5">
    <source>
        <dbReference type="Proteomes" id="UP000190961"/>
    </source>
</evidence>
<dbReference type="SUPFAM" id="SSF51445">
    <property type="entry name" value="(Trans)glycosidases"/>
    <property type="match status" value="1"/>
</dbReference>
<dbReference type="InterPro" id="IPR040719">
    <property type="entry name" value="DUF5597"/>
</dbReference>
<feature type="signal peptide" evidence="1">
    <location>
        <begin position="1"/>
        <end position="19"/>
    </location>
</feature>
<keyword evidence="1" id="KW-0732">Signal</keyword>
<accession>A0A1T5MHS4</accession>
<dbReference type="GO" id="GO:0016787">
    <property type="term" value="F:hydrolase activity"/>
    <property type="evidence" value="ECO:0007669"/>
    <property type="project" value="UniProtKB-KW"/>
</dbReference>
<dbReference type="RefSeq" id="WP_159453825.1">
    <property type="nucleotide sequence ID" value="NZ_FUZU01000004.1"/>
</dbReference>
<evidence type="ECO:0000259" key="3">
    <source>
        <dbReference type="Pfam" id="PF18120"/>
    </source>
</evidence>
<dbReference type="STRING" id="688867.SAMN05660236_5513"/>
<dbReference type="AlphaFoldDB" id="A0A1T5MHS4"/>
<evidence type="ECO:0000256" key="1">
    <source>
        <dbReference type="SAM" id="SignalP"/>
    </source>
</evidence>
<feature type="domain" description="Glycoside hydrolase 35 catalytic" evidence="2">
    <location>
        <begin position="35"/>
        <end position="221"/>
    </location>
</feature>
<gene>
    <name evidence="4" type="ORF">SAMN05660236_5513</name>
</gene>